<feature type="chain" id="PRO_5003010856" evidence="5">
    <location>
        <begin position="32"/>
        <end position="226"/>
    </location>
</feature>
<keyword evidence="3 4" id="KW-0408">Iron</keyword>
<protein>
    <submittedName>
        <fullName evidence="7">Cytochrome c class I</fullName>
    </submittedName>
</protein>
<evidence type="ECO:0000256" key="1">
    <source>
        <dbReference type="ARBA" id="ARBA00022617"/>
    </source>
</evidence>
<dbReference type="InterPro" id="IPR009056">
    <property type="entry name" value="Cyt_c-like_dom"/>
</dbReference>
<evidence type="ECO:0000256" key="5">
    <source>
        <dbReference type="SAM" id="SignalP"/>
    </source>
</evidence>
<dbReference type="GO" id="GO:0009055">
    <property type="term" value="F:electron transfer activity"/>
    <property type="evidence" value="ECO:0007669"/>
    <property type="project" value="InterPro"/>
</dbReference>
<dbReference type="eggNOG" id="COG2863">
    <property type="taxonomic scope" value="Bacteria"/>
</dbReference>
<dbReference type="EMBL" id="CP001801">
    <property type="protein sequence ID" value="ACX96309.1"/>
    <property type="molecule type" value="Genomic_DNA"/>
</dbReference>
<dbReference type="GO" id="GO:0046872">
    <property type="term" value="F:metal ion binding"/>
    <property type="evidence" value="ECO:0007669"/>
    <property type="project" value="UniProtKB-KW"/>
</dbReference>
<keyword evidence="8" id="KW-1185">Reference proteome</keyword>
<proteinExistence type="predicted"/>
<dbReference type="InterPro" id="IPR036909">
    <property type="entry name" value="Cyt_c-like_dom_sf"/>
</dbReference>
<accession>D0L0T6</accession>
<dbReference type="InterPro" id="IPR050597">
    <property type="entry name" value="Cytochrome_c_Oxidase_Subunit"/>
</dbReference>
<sequence>MFPFRSLSSSRSLFWPACGVILAVTSGAVWAAPPPEAASCAACHGAQGEGMAAAHYPRLAGMPAHYLAEQLHLFASGQRQNAIMMGMAKPLSAEQIKTLADYYSNLPVTMAAPAQTVPADLKPRGEQLAMYGDWKAGIPACFRCHGPGGVGVAPSFPALTGQTAAYLTQQINDWKKDTRSGDAQGLMHTIALRMSDADTKAVTAWLAAQKPEAAVMGKTDQAGGAQ</sequence>
<evidence type="ECO:0000256" key="2">
    <source>
        <dbReference type="ARBA" id="ARBA00022723"/>
    </source>
</evidence>
<dbReference type="AlphaFoldDB" id="D0L0T6"/>
<evidence type="ECO:0000313" key="8">
    <source>
        <dbReference type="Proteomes" id="UP000009102"/>
    </source>
</evidence>
<dbReference type="STRING" id="555778.Hneap_1477"/>
<evidence type="ECO:0000259" key="6">
    <source>
        <dbReference type="PROSITE" id="PS51007"/>
    </source>
</evidence>
<dbReference type="OrthoDB" id="9773456at2"/>
<dbReference type="PANTHER" id="PTHR33751">
    <property type="entry name" value="CBB3-TYPE CYTOCHROME C OXIDASE SUBUNIT FIXP"/>
    <property type="match status" value="1"/>
</dbReference>
<reference evidence="7 8" key="1">
    <citation type="submission" date="2009-10" db="EMBL/GenBank/DDBJ databases">
        <title>Complete sequence of Halothiobacillus neapolitanus c2.</title>
        <authorList>
            <consortium name="US DOE Joint Genome Institute"/>
            <person name="Lucas S."/>
            <person name="Copeland A."/>
            <person name="Lapidus A."/>
            <person name="Glavina del Rio T."/>
            <person name="Tice H."/>
            <person name="Bruce D."/>
            <person name="Goodwin L."/>
            <person name="Pitluck S."/>
            <person name="Davenport K."/>
            <person name="Brettin T."/>
            <person name="Detter J.C."/>
            <person name="Han C."/>
            <person name="Tapia R."/>
            <person name="Larimer F."/>
            <person name="Land M."/>
            <person name="Hauser L."/>
            <person name="Kyrpides N."/>
            <person name="Mikhailova N."/>
            <person name="Kerfeld C."/>
            <person name="Cannon G."/>
            <person name="Heinhort S."/>
        </authorList>
    </citation>
    <scope>NUCLEOTIDE SEQUENCE [LARGE SCALE GENOMIC DNA]</scope>
    <source>
        <strain evidence="8">ATCC 23641 / c2</strain>
    </source>
</reference>
<feature type="signal peptide" evidence="5">
    <location>
        <begin position="1"/>
        <end position="31"/>
    </location>
</feature>
<organism evidence="7 8">
    <name type="scientific">Halothiobacillus neapolitanus (strain ATCC 23641 / DSM 15147 / CIP 104769 / NCIMB 8539 / c2)</name>
    <name type="common">Thiobacillus neapolitanus</name>
    <dbReference type="NCBI Taxonomy" id="555778"/>
    <lineage>
        <taxon>Bacteria</taxon>
        <taxon>Pseudomonadati</taxon>
        <taxon>Pseudomonadota</taxon>
        <taxon>Gammaproteobacteria</taxon>
        <taxon>Chromatiales</taxon>
        <taxon>Halothiobacillaceae</taxon>
        <taxon>Halothiobacillus</taxon>
    </lineage>
</organism>
<dbReference type="Pfam" id="PF00034">
    <property type="entry name" value="Cytochrom_C"/>
    <property type="match status" value="2"/>
</dbReference>
<evidence type="ECO:0000256" key="4">
    <source>
        <dbReference type="PROSITE-ProRule" id="PRU00433"/>
    </source>
</evidence>
<keyword evidence="5" id="KW-0732">Signal</keyword>
<dbReference type="RefSeq" id="WP_012824343.1">
    <property type="nucleotide sequence ID" value="NC_013422.1"/>
</dbReference>
<evidence type="ECO:0000313" key="7">
    <source>
        <dbReference type="EMBL" id="ACX96309.1"/>
    </source>
</evidence>
<dbReference type="HOGENOM" id="CLU_076280_0_1_6"/>
<gene>
    <name evidence="7" type="ordered locus">Hneap_1477</name>
</gene>
<name>D0L0T6_HALNC</name>
<dbReference type="KEGG" id="hna:Hneap_1477"/>
<evidence type="ECO:0000256" key="3">
    <source>
        <dbReference type="ARBA" id="ARBA00023004"/>
    </source>
</evidence>
<feature type="domain" description="Cytochrome c" evidence="6">
    <location>
        <begin position="120"/>
        <end position="210"/>
    </location>
</feature>
<dbReference type="Proteomes" id="UP000009102">
    <property type="component" value="Chromosome"/>
</dbReference>
<dbReference type="GO" id="GO:0020037">
    <property type="term" value="F:heme binding"/>
    <property type="evidence" value="ECO:0007669"/>
    <property type="project" value="InterPro"/>
</dbReference>
<keyword evidence="1 4" id="KW-0349">Heme</keyword>
<feature type="domain" description="Cytochrome c" evidence="6">
    <location>
        <begin position="22"/>
        <end position="107"/>
    </location>
</feature>
<dbReference type="SUPFAM" id="SSF46626">
    <property type="entry name" value="Cytochrome c"/>
    <property type="match status" value="2"/>
</dbReference>
<dbReference type="PROSITE" id="PS51007">
    <property type="entry name" value="CYTC"/>
    <property type="match status" value="2"/>
</dbReference>
<dbReference type="PANTHER" id="PTHR33751:SF11">
    <property type="entry name" value="BLL4483 PROTEIN"/>
    <property type="match status" value="1"/>
</dbReference>
<keyword evidence="2 4" id="KW-0479">Metal-binding</keyword>
<dbReference type="Gene3D" id="1.10.760.10">
    <property type="entry name" value="Cytochrome c-like domain"/>
    <property type="match status" value="2"/>
</dbReference>